<evidence type="ECO:0000313" key="21">
    <source>
        <dbReference type="EMBL" id="QTH79275.1"/>
    </source>
</evidence>
<dbReference type="GO" id="GO:0008137">
    <property type="term" value="F:NADH dehydrogenase (ubiquinone) activity"/>
    <property type="evidence" value="ECO:0007669"/>
    <property type="project" value="UniProtKB-EC"/>
</dbReference>
<feature type="transmembrane region" description="Helical" evidence="18">
    <location>
        <begin position="197"/>
        <end position="223"/>
    </location>
</feature>
<evidence type="ECO:0000256" key="8">
    <source>
        <dbReference type="ARBA" id="ARBA00022692"/>
    </source>
</evidence>
<evidence type="ECO:0000256" key="5">
    <source>
        <dbReference type="ARBA" id="ARBA00021008"/>
    </source>
</evidence>
<evidence type="ECO:0000256" key="4">
    <source>
        <dbReference type="ARBA" id="ARBA00012944"/>
    </source>
</evidence>
<evidence type="ECO:0000256" key="14">
    <source>
        <dbReference type="ARBA" id="ARBA00023075"/>
    </source>
</evidence>
<dbReference type="PANTHER" id="PTHR46552">
    <property type="entry name" value="NADH-UBIQUINONE OXIDOREDUCTASE CHAIN 2"/>
    <property type="match status" value="1"/>
</dbReference>
<gene>
    <name evidence="20" type="primary">nad2</name>
    <name evidence="21" type="synonym">ND2</name>
</gene>
<feature type="transmembrane region" description="Helical" evidence="18">
    <location>
        <begin position="59"/>
        <end position="80"/>
    </location>
</feature>
<comment type="catalytic activity">
    <reaction evidence="17 18">
        <text>a ubiquinone + NADH + 5 H(+)(in) = a ubiquinol + NAD(+) + 4 H(+)(out)</text>
        <dbReference type="Rhea" id="RHEA:29091"/>
        <dbReference type="Rhea" id="RHEA-COMP:9565"/>
        <dbReference type="Rhea" id="RHEA-COMP:9566"/>
        <dbReference type="ChEBI" id="CHEBI:15378"/>
        <dbReference type="ChEBI" id="CHEBI:16389"/>
        <dbReference type="ChEBI" id="CHEBI:17976"/>
        <dbReference type="ChEBI" id="CHEBI:57540"/>
        <dbReference type="ChEBI" id="CHEBI:57945"/>
        <dbReference type="EC" id="7.1.1.2"/>
    </reaction>
</comment>
<dbReference type="InterPro" id="IPR050175">
    <property type="entry name" value="Complex_I_Subunit_2"/>
</dbReference>
<evidence type="ECO:0000256" key="17">
    <source>
        <dbReference type="ARBA" id="ARBA00049551"/>
    </source>
</evidence>
<evidence type="ECO:0000256" key="9">
    <source>
        <dbReference type="ARBA" id="ARBA00022792"/>
    </source>
</evidence>
<keyword evidence="9 18" id="KW-0999">Mitochondrion inner membrane</keyword>
<dbReference type="PANTHER" id="PTHR46552:SF1">
    <property type="entry name" value="NADH-UBIQUINONE OXIDOREDUCTASE CHAIN 2"/>
    <property type="match status" value="1"/>
</dbReference>
<evidence type="ECO:0000256" key="16">
    <source>
        <dbReference type="ARBA" id="ARBA00023136"/>
    </source>
</evidence>
<dbReference type="EMBL" id="MW419951">
    <property type="protein sequence ID" value="QTH79275.1"/>
    <property type="molecule type" value="Genomic_DNA"/>
</dbReference>
<dbReference type="Pfam" id="PF00361">
    <property type="entry name" value="Proton_antipo_M"/>
    <property type="match status" value="1"/>
</dbReference>
<protein>
    <recommendedName>
        <fullName evidence="5 18">NADH-ubiquinone oxidoreductase chain 2</fullName>
        <ecNumber evidence="4 18">7.1.1.2</ecNumber>
    </recommendedName>
</protein>
<feature type="transmembrane region" description="Helical" evidence="18">
    <location>
        <begin position="270"/>
        <end position="290"/>
    </location>
</feature>
<proteinExistence type="inferred from homology"/>
<feature type="domain" description="NADH:quinone oxidoreductase/Mrp antiporter transmembrane" evidence="19">
    <location>
        <begin position="23"/>
        <end position="285"/>
    </location>
</feature>
<evidence type="ECO:0000256" key="3">
    <source>
        <dbReference type="ARBA" id="ARBA00007012"/>
    </source>
</evidence>
<feature type="transmembrane region" description="Helical" evidence="18">
    <location>
        <begin position="148"/>
        <end position="167"/>
    </location>
</feature>
<keyword evidence="7 18" id="KW-0679">Respiratory chain</keyword>
<dbReference type="EMBL" id="MT192098">
    <property type="protein sequence ID" value="QRM91322.1"/>
    <property type="molecule type" value="Genomic_DNA"/>
</dbReference>
<feature type="transmembrane region" description="Helical" evidence="18">
    <location>
        <begin position="311"/>
        <end position="334"/>
    </location>
</feature>
<dbReference type="GO" id="GO:0005743">
    <property type="term" value="C:mitochondrial inner membrane"/>
    <property type="evidence" value="ECO:0007669"/>
    <property type="project" value="UniProtKB-SubCell"/>
</dbReference>
<evidence type="ECO:0000256" key="18">
    <source>
        <dbReference type="RuleBase" id="RU003403"/>
    </source>
</evidence>
<evidence type="ECO:0000259" key="19">
    <source>
        <dbReference type="Pfam" id="PF00361"/>
    </source>
</evidence>
<evidence type="ECO:0000256" key="12">
    <source>
        <dbReference type="ARBA" id="ARBA00022989"/>
    </source>
</evidence>
<feature type="transmembrane region" description="Helical" evidence="18">
    <location>
        <begin position="235"/>
        <end position="258"/>
    </location>
</feature>
<evidence type="ECO:0000256" key="7">
    <source>
        <dbReference type="ARBA" id="ARBA00022660"/>
    </source>
</evidence>
<geneLocation type="mitochondrion" evidence="20"/>
<organism evidence="20">
    <name type="scientific">Monolepta hieroglyphica</name>
    <dbReference type="NCBI Taxonomy" id="327932"/>
    <lineage>
        <taxon>Eukaryota</taxon>
        <taxon>Metazoa</taxon>
        <taxon>Ecdysozoa</taxon>
        <taxon>Arthropoda</taxon>
        <taxon>Hexapoda</taxon>
        <taxon>Insecta</taxon>
        <taxon>Pterygota</taxon>
        <taxon>Neoptera</taxon>
        <taxon>Endopterygota</taxon>
        <taxon>Coleoptera</taxon>
        <taxon>Polyphaga</taxon>
        <taxon>Cucujiformia</taxon>
        <taxon>Chrysomeloidea</taxon>
        <taxon>Chrysomelidae</taxon>
        <taxon>Galerucinae</taxon>
        <taxon>Luperina</taxon>
        <taxon>Monoleptites</taxon>
        <taxon>Monolepta</taxon>
    </lineage>
</organism>
<evidence type="ECO:0000256" key="11">
    <source>
        <dbReference type="ARBA" id="ARBA00022982"/>
    </source>
</evidence>
<reference evidence="20" key="1">
    <citation type="journal article" date="2020" name="Mitochondrial DNA Part B Resour">
        <title>The complete mitochondrial genome of an important agricultural pest Monolepta hieroglyphica (Coleoptera: Chrysomelidae: Galerucinae).</title>
        <authorList>
            <person name="Li J.-H."/>
            <person name="Shi Y.-X."/>
            <person name="Song L."/>
            <person name="Zhang Y."/>
            <person name="Zhang H.-F."/>
        </authorList>
    </citation>
    <scope>NUCLEOTIDE SEQUENCE</scope>
</reference>
<keyword evidence="15 18" id="KW-0496">Mitochondrion</keyword>
<evidence type="ECO:0000256" key="6">
    <source>
        <dbReference type="ARBA" id="ARBA00022448"/>
    </source>
</evidence>
<evidence type="ECO:0000313" key="20">
    <source>
        <dbReference type="EMBL" id="QRM91322.1"/>
    </source>
</evidence>
<sequence length="337" mass="39092">MFMFYKLFFFNTLMIGTLISISANSWFSMWIGLEINLLSMIPLMKSHLNKFPAEASLKYFITQSLASTMILFSLIMMLSFSEFIYSNLEISYMLILNSALLTKLGAAPFHAWFPEVIEGLNWMNSLILLTWQKIAPMILIMYNFKMSLFFSSIIIISSIIGGIYGINQISMRKIMAFSSINHIAWMLASMMNMKTIWFSYFIIYSLISLSIILICQMLNIFYLNQMFLTLNSNKLMKMFFIMNFMSLGGLPPFLGFLPKWLTMMNLINNNFYFLSFILIVFSLITLFFYIRITLSTLTVSSSETIMKISIINNYFLIFMNLVTLLSLILCTSILNIL</sequence>
<keyword evidence="12 18" id="KW-1133">Transmembrane helix</keyword>
<comment type="function">
    <text evidence="1">Core subunit of the mitochondrial membrane respiratory chain NADH dehydrogenase (Complex I) that is believed to belong to the minimal assembly required for catalysis. Complex I functions in the transfer of electrons from NADH to the respiratory chain. The immediate electron acceptor for the enzyme is believed to be ubiquinone.</text>
</comment>
<keyword evidence="8 18" id="KW-0812">Transmembrane</keyword>
<dbReference type="InterPro" id="IPR003917">
    <property type="entry name" value="NADH_UbQ_OxRdtase_chain2"/>
</dbReference>
<comment type="subcellular location">
    <subcellularLocation>
        <location evidence="2 18">Mitochondrion inner membrane</location>
        <topology evidence="2 18">Multi-pass membrane protein</topology>
    </subcellularLocation>
</comment>
<dbReference type="AlphaFoldDB" id="A0A891T7I2"/>
<dbReference type="PRINTS" id="PR01436">
    <property type="entry name" value="NADHDHGNASE2"/>
</dbReference>
<accession>A0A891T7I2</accession>
<reference evidence="20" key="2">
    <citation type="submission" date="2020-03" db="EMBL/GenBank/DDBJ databases">
        <authorList>
            <person name="Yang M."/>
        </authorList>
    </citation>
    <scope>NUCLEOTIDE SEQUENCE</scope>
</reference>
<dbReference type="GO" id="GO:0006120">
    <property type="term" value="P:mitochondrial electron transport, NADH to ubiquinone"/>
    <property type="evidence" value="ECO:0007669"/>
    <property type="project" value="InterPro"/>
</dbReference>
<feature type="transmembrane region" description="Helical" evidence="18">
    <location>
        <begin position="92"/>
        <end position="113"/>
    </location>
</feature>
<evidence type="ECO:0000256" key="13">
    <source>
        <dbReference type="ARBA" id="ARBA00023027"/>
    </source>
</evidence>
<keyword evidence="11 18" id="KW-0249">Electron transport</keyword>
<reference evidence="21" key="3">
    <citation type="submission" date="2020-12" db="EMBL/GenBank/DDBJ databases">
        <title>Mitochondrial genome of Monolepta hieroglyphica and phylogenetic analysis.</title>
        <authorList>
            <person name="Li W."/>
        </authorList>
    </citation>
    <scope>NUCLEOTIDE SEQUENCE</scope>
</reference>
<keyword evidence="14 18" id="KW-0830">Ubiquinone</keyword>
<evidence type="ECO:0000256" key="10">
    <source>
        <dbReference type="ARBA" id="ARBA00022967"/>
    </source>
</evidence>
<evidence type="ECO:0000256" key="1">
    <source>
        <dbReference type="ARBA" id="ARBA00003257"/>
    </source>
</evidence>
<keyword evidence="13 18" id="KW-0520">NAD</keyword>
<evidence type="ECO:0000256" key="2">
    <source>
        <dbReference type="ARBA" id="ARBA00004448"/>
    </source>
</evidence>
<name>A0A891T7I2_9CUCU</name>
<feature type="transmembrane region" description="Helical" evidence="18">
    <location>
        <begin position="12"/>
        <end position="38"/>
    </location>
</feature>
<dbReference type="InterPro" id="IPR001750">
    <property type="entry name" value="ND/Mrp_TM"/>
</dbReference>
<evidence type="ECO:0000256" key="15">
    <source>
        <dbReference type="ARBA" id="ARBA00023128"/>
    </source>
</evidence>
<comment type="function">
    <text evidence="18">Core subunit of the mitochondrial membrane respiratory chain NADH dehydrogenase (Complex I) which catalyzes electron transfer from NADH through the respiratory chain, using ubiquinone as an electron acceptor. Essential for the catalytic activity and assembly of complex I.</text>
</comment>
<keyword evidence="6" id="KW-0813">Transport</keyword>
<comment type="similarity">
    <text evidence="3 18">Belongs to the complex I subunit 2 family.</text>
</comment>
<keyword evidence="16 18" id="KW-0472">Membrane</keyword>
<keyword evidence="10 18" id="KW-1278">Translocase</keyword>
<dbReference type="EC" id="7.1.1.2" evidence="4 18"/>